<dbReference type="Proteomes" id="UP001180754">
    <property type="component" value="Unassembled WGS sequence"/>
</dbReference>
<comment type="caution">
    <text evidence="6">The sequence shown here is derived from an EMBL/GenBank/DDBJ whole genome shotgun (WGS) entry which is preliminary data.</text>
</comment>
<sequence length="191" mass="19994">MSDVQSRTQRADARRNHARLLAAAAEEVAVHGANVSLEQVARTAQVGSATLRRHFPNRGALLAAVFEQRYEALCDLAADLTERDDPQAALLEWLRAIGHYVACARGMAAALTGHTPVEGEHCATRLATAATPLVRRAVAAGAIRADATAADLLTVVAGIALATEHHPNGTAEMDRLLTLVTEGLAPRGAGG</sequence>
<dbReference type="SUPFAM" id="SSF46689">
    <property type="entry name" value="Homeodomain-like"/>
    <property type="match status" value="1"/>
</dbReference>
<feature type="domain" description="HTH tetR-type" evidence="5">
    <location>
        <begin position="14"/>
        <end position="73"/>
    </location>
</feature>
<keyword evidence="7" id="KW-1185">Reference proteome</keyword>
<dbReference type="InterPro" id="IPR050109">
    <property type="entry name" value="HTH-type_TetR-like_transc_reg"/>
</dbReference>
<dbReference type="InterPro" id="IPR049445">
    <property type="entry name" value="TetR_SbtR-like_C"/>
</dbReference>
<dbReference type="InterPro" id="IPR001647">
    <property type="entry name" value="HTH_TetR"/>
</dbReference>
<dbReference type="PANTHER" id="PTHR30055">
    <property type="entry name" value="HTH-TYPE TRANSCRIPTIONAL REGULATOR RUTR"/>
    <property type="match status" value="1"/>
</dbReference>
<dbReference type="Pfam" id="PF21597">
    <property type="entry name" value="TetR_C_43"/>
    <property type="match status" value="1"/>
</dbReference>
<dbReference type="Pfam" id="PF00440">
    <property type="entry name" value="TetR_N"/>
    <property type="match status" value="1"/>
</dbReference>
<evidence type="ECO:0000256" key="3">
    <source>
        <dbReference type="ARBA" id="ARBA00023163"/>
    </source>
</evidence>
<keyword evidence="1" id="KW-0805">Transcription regulation</keyword>
<name>A0ABU2XBL6_9ACTN</name>
<accession>A0ABU2XBL6</accession>
<organism evidence="6 7">
    <name type="scientific">Streptomyces lonegramiae</name>
    <dbReference type="NCBI Taxonomy" id="3075524"/>
    <lineage>
        <taxon>Bacteria</taxon>
        <taxon>Bacillati</taxon>
        <taxon>Actinomycetota</taxon>
        <taxon>Actinomycetes</taxon>
        <taxon>Kitasatosporales</taxon>
        <taxon>Streptomycetaceae</taxon>
        <taxon>Streptomyces</taxon>
    </lineage>
</organism>
<dbReference type="Gene3D" id="1.10.357.10">
    <property type="entry name" value="Tetracycline Repressor, domain 2"/>
    <property type="match status" value="1"/>
</dbReference>
<dbReference type="EMBL" id="JAVRFD010000004">
    <property type="protein sequence ID" value="MDT0543304.1"/>
    <property type="molecule type" value="Genomic_DNA"/>
</dbReference>
<evidence type="ECO:0000313" key="6">
    <source>
        <dbReference type="EMBL" id="MDT0543304.1"/>
    </source>
</evidence>
<evidence type="ECO:0000313" key="7">
    <source>
        <dbReference type="Proteomes" id="UP001180754"/>
    </source>
</evidence>
<evidence type="ECO:0000256" key="1">
    <source>
        <dbReference type="ARBA" id="ARBA00023015"/>
    </source>
</evidence>
<feature type="DNA-binding region" description="H-T-H motif" evidence="4">
    <location>
        <begin position="36"/>
        <end position="55"/>
    </location>
</feature>
<dbReference type="SUPFAM" id="SSF48498">
    <property type="entry name" value="Tetracyclin repressor-like, C-terminal domain"/>
    <property type="match status" value="1"/>
</dbReference>
<gene>
    <name evidence="6" type="ORF">RND15_11315</name>
</gene>
<evidence type="ECO:0000259" key="5">
    <source>
        <dbReference type="PROSITE" id="PS50977"/>
    </source>
</evidence>
<keyword evidence="2 4" id="KW-0238">DNA-binding</keyword>
<dbReference type="PANTHER" id="PTHR30055:SF234">
    <property type="entry name" value="HTH-TYPE TRANSCRIPTIONAL REGULATOR BETI"/>
    <property type="match status" value="1"/>
</dbReference>
<evidence type="ECO:0000256" key="2">
    <source>
        <dbReference type="ARBA" id="ARBA00023125"/>
    </source>
</evidence>
<proteinExistence type="predicted"/>
<reference evidence="6" key="1">
    <citation type="submission" date="2024-05" db="EMBL/GenBank/DDBJ databases">
        <title>30 novel species of actinomycetes from the DSMZ collection.</title>
        <authorList>
            <person name="Nouioui I."/>
        </authorList>
    </citation>
    <scope>NUCLEOTIDE SEQUENCE</scope>
    <source>
        <strain evidence="6">DSM 41529</strain>
    </source>
</reference>
<keyword evidence="3" id="KW-0804">Transcription</keyword>
<dbReference type="InterPro" id="IPR009057">
    <property type="entry name" value="Homeodomain-like_sf"/>
</dbReference>
<evidence type="ECO:0000256" key="4">
    <source>
        <dbReference type="PROSITE-ProRule" id="PRU00335"/>
    </source>
</evidence>
<dbReference type="InterPro" id="IPR036271">
    <property type="entry name" value="Tet_transcr_reg_TetR-rel_C_sf"/>
</dbReference>
<dbReference type="PROSITE" id="PS50977">
    <property type="entry name" value="HTH_TETR_2"/>
    <property type="match status" value="1"/>
</dbReference>
<protein>
    <submittedName>
        <fullName evidence="6">TetR family transcriptional regulator</fullName>
    </submittedName>
</protein>
<dbReference type="RefSeq" id="WP_311723673.1">
    <property type="nucleotide sequence ID" value="NZ_JAVRFD010000004.1"/>
</dbReference>